<keyword evidence="3" id="KW-1185">Reference proteome</keyword>
<dbReference type="EMBL" id="JBHSCL010000009">
    <property type="protein sequence ID" value="MFC4221476.1"/>
    <property type="molecule type" value="Genomic_DNA"/>
</dbReference>
<evidence type="ECO:0000313" key="3">
    <source>
        <dbReference type="Proteomes" id="UP001595841"/>
    </source>
</evidence>
<dbReference type="Gene3D" id="1.25.40.10">
    <property type="entry name" value="Tetratricopeptide repeat domain"/>
    <property type="match status" value="1"/>
</dbReference>
<evidence type="ECO:0000256" key="1">
    <source>
        <dbReference type="SAM" id="SignalP"/>
    </source>
</evidence>
<evidence type="ECO:0000313" key="2">
    <source>
        <dbReference type="EMBL" id="MFC4221476.1"/>
    </source>
</evidence>
<feature type="chain" id="PRO_5045573692" evidence="1">
    <location>
        <begin position="20"/>
        <end position="596"/>
    </location>
</feature>
<gene>
    <name evidence="2" type="ORF">ACFOWS_15095</name>
</gene>
<protein>
    <submittedName>
        <fullName evidence="2">Carboxypeptidase-like regulatory domain-containing protein</fullName>
    </submittedName>
</protein>
<dbReference type="InterPro" id="IPR008969">
    <property type="entry name" value="CarboxyPept-like_regulatory"/>
</dbReference>
<dbReference type="RefSeq" id="WP_379766253.1">
    <property type="nucleotide sequence ID" value="NZ_JBHSCL010000009.1"/>
</dbReference>
<feature type="signal peptide" evidence="1">
    <location>
        <begin position="1"/>
        <end position="19"/>
    </location>
</feature>
<keyword evidence="1" id="KW-0732">Signal</keyword>
<dbReference type="SUPFAM" id="SSF49464">
    <property type="entry name" value="Carboxypeptidase regulatory domain-like"/>
    <property type="match status" value="1"/>
</dbReference>
<accession>A0ABV8PS14</accession>
<comment type="caution">
    <text evidence="2">The sequence shown here is derived from an EMBL/GenBank/DDBJ whole genome shotgun (WGS) entry which is preliminary data.</text>
</comment>
<sequence length="596" mass="67390">MKAIIISSFLLLFTAFSHGQNTIHGKITHLESQLQGVQVTNLSTGQDSNTDQKGSYVITASPKEELRFSYMGMDTTSVIVEDVTKTLNIKMKQKVEKLREVTVSKKVLKGQKELELEYDSNPNIIKSAYGYINKETANYSLRILDEDEVGYAPQLDFLLTGRFAGVRAMCDPLTDELVVSMRSSGTLNRPTNAIQSLSMSKGSLSPGLSSGRAVFDVDGVILTRIACSTLWGNVRRIAFIPSYAGLARYGHLGVNGVVVVNTKTGTHTPKEVDGKPFDQAKLRNNYLNESAVVNAEGSGASLPGYLKELKESQSTEAAKAVFEENKLKYGNHPFFYLDSYLYFYEKDIAYSNAIFDTYTGLAQENPVLLKAMAYVLESQGQRQKAHSLYKQVYKLRPEYAQSFIDMANSYRNLDRPQSAASLYARHSYLLEEGLLPTDSMELAAIMQREVDNLFDLDNGSLKIKKRKKDFDERSTRLVFDWNDSEAEFDLQFVNPENQYFEWKHTMEEMPERIRSEKELGYAMADFLLDNELLGRWKVNATYHGNKQVTPTYIKATIYRNYGSKLQSKEVKVFKLGMQGVNQHLFDLRIPSEVVQN</sequence>
<reference evidence="3" key="1">
    <citation type="journal article" date="2019" name="Int. J. Syst. Evol. Microbiol.">
        <title>The Global Catalogue of Microorganisms (GCM) 10K type strain sequencing project: providing services to taxonomists for standard genome sequencing and annotation.</title>
        <authorList>
            <consortium name="The Broad Institute Genomics Platform"/>
            <consortium name="The Broad Institute Genome Sequencing Center for Infectious Disease"/>
            <person name="Wu L."/>
            <person name="Ma J."/>
        </authorList>
    </citation>
    <scope>NUCLEOTIDE SEQUENCE [LARGE SCALE GENOMIC DNA]</scope>
    <source>
        <strain evidence="3">CGMCC 1.15774</strain>
    </source>
</reference>
<proteinExistence type="predicted"/>
<organism evidence="2 3">
    <name type="scientific">Flagellimonas marina</name>
    <dbReference type="NCBI Taxonomy" id="1775168"/>
    <lineage>
        <taxon>Bacteria</taxon>
        <taxon>Pseudomonadati</taxon>
        <taxon>Bacteroidota</taxon>
        <taxon>Flavobacteriia</taxon>
        <taxon>Flavobacteriales</taxon>
        <taxon>Flavobacteriaceae</taxon>
        <taxon>Flagellimonas</taxon>
    </lineage>
</organism>
<dbReference type="InterPro" id="IPR011990">
    <property type="entry name" value="TPR-like_helical_dom_sf"/>
</dbReference>
<dbReference type="Pfam" id="PF13715">
    <property type="entry name" value="CarbopepD_reg_2"/>
    <property type="match status" value="1"/>
</dbReference>
<name>A0ABV8PS14_9FLAO</name>
<dbReference type="Proteomes" id="UP001595841">
    <property type="component" value="Unassembled WGS sequence"/>
</dbReference>
<dbReference type="SUPFAM" id="SSF48452">
    <property type="entry name" value="TPR-like"/>
    <property type="match status" value="1"/>
</dbReference>